<evidence type="ECO:0000256" key="3">
    <source>
        <dbReference type="ARBA" id="ARBA00022692"/>
    </source>
</evidence>
<evidence type="ECO:0000256" key="9">
    <source>
        <dbReference type="PROSITE-ProRule" id="PRU00282"/>
    </source>
</evidence>
<evidence type="ECO:0000256" key="1">
    <source>
        <dbReference type="ARBA" id="ARBA00004374"/>
    </source>
</evidence>
<feature type="repeat" description="Solcar" evidence="9">
    <location>
        <begin position="149"/>
        <end position="237"/>
    </location>
</feature>
<evidence type="ECO:0000256" key="8">
    <source>
        <dbReference type="ARBA" id="ARBA00023136"/>
    </source>
</evidence>
<evidence type="ECO:0000256" key="11">
    <source>
        <dbReference type="SAM" id="Phobius"/>
    </source>
</evidence>
<reference evidence="12" key="1">
    <citation type="journal article" date="2013" name="Genetics">
        <title>The draft genome and transcriptome of Panagrellus redivivus are shaped by the harsh demands of a free-living lifestyle.</title>
        <authorList>
            <person name="Srinivasan J."/>
            <person name="Dillman A.R."/>
            <person name="Macchietto M.G."/>
            <person name="Heikkinen L."/>
            <person name="Lakso M."/>
            <person name="Fracchia K.M."/>
            <person name="Antoshechkin I."/>
            <person name="Mortazavi A."/>
            <person name="Wong G."/>
            <person name="Sternberg P.W."/>
        </authorList>
    </citation>
    <scope>NUCLEOTIDE SEQUENCE [LARGE SCALE GENOMIC DNA]</scope>
    <source>
        <strain evidence="12">MT8872</strain>
    </source>
</reference>
<comment type="similarity">
    <text evidence="2 10">Belongs to the mitochondrial carrier (TC 2.A.29) family.</text>
</comment>
<evidence type="ECO:0000256" key="2">
    <source>
        <dbReference type="ARBA" id="ARBA00006375"/>
    </source>
</evidence>
<sequence length="347" mass="38659">MTTRQTPTFTETINLSEEEQVRVREYAEKLLAKTAIGVVTYPLTFAKTLFQLGHEPFPLTVGKVFVVAGRETYFLPNALKYLKNVYDEAGVRTIYTGLDAGILANVTGGIFSFAADLYLDRYYPTLGGSIEPKKEEIDEEDLTDHESFKLKLREAIRDTVSRSVGIIVSRPLVVVMVREIAQLVGHEYKYTSVISALLRIGREEGPKGYFQGLVPALIAELVTIWGSFALRYALERALVKAQDGADEAAKKSAKDSRKLFNFVVPFVINSFSYPFALISTVMSLNGSGLAVSLLPYSPTFSHWSDAYDYFKPQHGLTRGARLFLREQKGAVSVGSNHELYASNKHFV</sequence>
<dbReference type="PANTHER" id="PTHR10780:SF18">
    <property type="entry name" value="LD43650P"/>
    <property type="match status" value="1"/>
</dbReference>
<dbReference type="PANTHER" id="PTHR10780">
    <property type="entry name" value="MITOCHONDRIAL CARRIER HOMOLOG"/>
    <property type="match status" value="1"/>
</dbReference>
<organism evidence="12 13">
    <name type="scientific">Panagrellus redivivus</name>
    <name type="common">Microworm</name>
    <dbReference type="NCBI Taxonomy" id="6233"/>
    <lineage>
        <taxon>Eukaryota</taxon>
        <taxon>Metazoa</taxon>
        <taxon>Ecdysozoa</taxon>
        <taxon>Nematoda</taxon>
        <taxon>Chromadorea</taxon>
        <taxon>Rhabditida</taxon>
        <taxon>Tylenchina</taxon>
        <taxon>Panagrolaimomorpha</taxon>
        <taxon>Panagrolaimoidea</taxon>
        <taxon>Panagrolaimidae</taxon>
        <taxon>Panagrellus</taxon>
    </lineage>
</organism>
<dbReference type="AlphaFoldDB" id="A0A7E4VRX4"/>
<name>A0A7E4VRX4_PANRE</name>
<dbReference type="SUPFAM" id="SSF103506">
    <property type="entry name" value="Mitochondrial carrier"/>
    <property type="match status" value="1"/>
</dbReference>
<protein>
    <submittedName>
        <fullName evidence="13">Mitochondrial carrier</fullName>
    </submittedName>
</protein>
<evidence type="ECO:0000256" key="4">
    <source>
        <dbReference type="ARBA" id="ARBA00022737"/>
    </source>
</evidence>
<evidence type="ECO:0000313" key="13">
    <source>
        <dbReference type="WBParaSite" id="Pan_g23849.t1"/>
    </source>
</evidence>
<evidence type="ECO:0000313" key="12">
    <source>
        <dbReference type="Proteomes" id="UP000492821"/>
    </source>
</evidence>
<evidence type="ECO:0000256" key="6">
    <source>
        <dbReference type="ARBA" id="ARBA00022989"/>
    </source>
</evidence>
<dbReference type="Pfam" id="PF00153">
    <property type="entry name" value="Mito_carr"/>
    <property type="match status" value="2"/>
</dbReference>
<dbReference type="PROSITE" id="PS50920">
    <property type="entry name" value="SOLCAR"/>
    <property type="match status" value="1"/>
</dbReference>
<evidence type="ECO:0000256" key="5">
    <source>
        <dbReference type="ARBA" id="ARBA00022787"/>
    </source>
</evidence>
<keyword evidence="10" id="KW-0813">Transport</keyword>
<evidence type="ECO:0000256" key="10">
    <source>
        <dbReference type="RuleBase" id="RU000488"/>
    </source>
</evidence>
<dbReference type="InterPro" id="IPR018108">
    <property type="entry name" value="MCP_transmembrane"/>
</dbReference>
<keyword evidence="3 9" id="KW-0812">Transmembrane</keyword>
<accession>A0A7E4VRX4</accession>
<dbReference type="Proteomes" id="UP000492821">
    <property type="component" value="Unassembled WGS sequence"/>
</dbReference>
<keyword evidence="6 11" id="KW-1133">Transmembrane helix</keyword>
<dbReference type="InterPro" id="IPR023395">
    <property type="entry name" value="MCP_dom_sf"/>
</dbReference>
<keyword evidence="12" id="KW-1185">Reference proteome</keyword>
<proteinExistence type="inferred from homology"/>
<keyword evidence="8 9" id="KW-0472">Membrane</keyword>
<dbReference type="Gene3D" id="1.50.40.10">
    <property type="entry name" value="Mitochondrial carrier domain"/>
    <property type="match status" value="1"/>
</dbReference>
<keyword evidence="7" id="KW-0496">Mitochondrion</keyword>
<dbReference type="GO" id="GO:0005741">
    <property type="term" value="C:mitochondrial outer membrane"/>
    <property type="evidence" value="ECO:0007669"/>
    <property type="project" value="UniProtKB-SubCell"/>
</dbReference>
<keyword evidence="5" id="KW-1000">Mitochondrion outer membrane</keyword>
<comment type="subcellular location">
    <subcellularLocation>
        <location evidence="1">Mitochondrion outer membrane</location>
        <topology evidence="1">Multi-pass membrane protein</topology>
    </subcellularLocation>
</comment>
<dbReference type="WBParaSite" id="Pan_g23849.t1">
    <property type="protein sequence ID" value="Pan_g23849.t1"/>
    <property type="gene ID" value="Pan_g23849"/>
</dbReference>
<keyword evidence="4" id="KW-0677">Repeat</keyword>
<feature type="transmembrane region" description="Helical" evidence="11">
    <location>
        <begin position="209"/>
        <end position="230"/>
    </location>
</feature>
<reference evidence="13" key="2">
    <citation type="submission" date="2020-10" db="UniProtKB">
        <authorList>
            <consortium name="WormBaseParasite"/>
        </authorList>
    </citation>
    <scope>IDENTIFICATION</scope>
</reference>
<feature type="transmembrane region" description="Helical" evidence="11">
    <location>
        <begin position="259"/>
        <end position="284"/>
    </location>
</feature>
<evidence type="ECO:0000256" key="7">
    <source>
        <dbReference type="ARBA" id="ARBA00023128"/>
    </source>
</evidence>